<reference evidence="1 2" key="1">
    <citation type="submission" date="2018-12" db="EMBL/GenBank/DDBJ databases">
        <authorList>
            <consortium name="Pathogen Informatics"/>
        </authorList>
    </citation>
    <scope>NUCLEOTIDE SEQUENCE [LARGE SCALE GENOMIC DNA]</scope>
    <source>
        <strain evidence="1 2">NCTC5773</strain>
    </source>
</reference>
<evidence type="ECO:0000313" key="2">
    <source>
        <dbReference type="Proteomes" id="UP000267858"/>
    </source>
</evidence>
<dbReference type="EMBL" id="LR134141">
    <property type="protein sequence ID" value="VEA00776.1"/>
    <property type="molecule type" value="Genomic_DNA"/>
</dbReference>
<dbReference type="Proteomes" id="UP000267858">
    <property type="component" value="Chromosome"/>
</dbReference>
<protein>
    <submittedName>
        <fullName evidence="1">Uncharacterized protein</fullName>
    </submittedName>
</protein>
<gene>
    <name evidence="1" type="ORF">NCTC5773_00758</name>
</gene>
<accession>A0A6D2G399</accession>
<name>A0A6D2G399_SALER</name>
<dbReference type="AlphaFoldDB" id="A0A6D2G399"/>
<evidence type="ECO:0000313" key="1">
    <source>
        <dbReference type="EMBL" id="VEA00776.1"/>
    </source>
</evidence>
<proteinExistence type="predicted"/>
<organism evidence="1 2">
    <name type="scientific">Salmonella enterica subsp. salamae</name>
    <dbReference type="NCBI Taxonomy" id="59202"/>
    <lineage>
        <taxon>Bacteria</taxon>
        <taxon>Pseudomonadati</taxon>
        <taxon>Pseudomonadota</taxon>
        <taxon>Gammaproteobacteria</taxon>
        <taxon>Enterobacterales</taxon>
        <taxon>Enterobacteriaceae</taxon>
        <taxon>Salmonella</taxon>
    </lineage>
</organism>
<sequence>MDGASSGGEPRVVEFTAKAAPMNAAKGSATVQSKKTRSWSGHTVGDTQPVFYFDEAANQFYFLNVHKKYTVTLTPE</sequence>